<evidence type="ECO:0000313" key="16">
    <source>
        <dbReference type="EMBL" id="REQ49004.1"/>
    </source>
</evidence>
<dbReference type="EMBL" id="CNFT01000064">
    <property type="protein sequence ID" value="CKQ97437.1"/>
    <property type="molecule type" value="Genomic_DNA"/>
</dbReference>
<evidence type="ECO:0000313" key="22">
    <source>
        <dbReference type="Proteomes" id="UP000046680"/>
    </source>
</evidence>
<evidence type="ECO:0000313" key="3">
    <source>
        <dbReference type="EMBL" id="CFE54516.1"/>
    </source>
</evidence>
<evidence type="ECO:0000313" key="24">
    <source>
        <dbReference type="Proteomes" id="UP000048289"/>
    </source>
</evidence>
<dbReference type="EMBL" id="QTBD01000200">
    <property type="protein sequence ID" value="REQ49004.1"/>
    <property type="molecule type" value="Genomic_DNA"/>
</dbReference>
<evidence type="ECO:0000313" key="29">
    <source>
        <dbReference type="Proteomes" id="UP000050164"/>
    </source>
</evidence>
<evidence type="ECO:0000313" key="9">
    <source>
        <dbReference type="EMBL" id="CNU56920.1"/>
    </source>
</evidence>
<dbReference type="Proteomes" id="UP000300237">
    <property type="component" value="Chromosome"/>
</dbReference>
<evidence type="ECO:0000313" key="11">
    <source>
        <dbReference type="EMBL" id="COV98408.1"/>
    </source>
</evidence>
<dbReference type="Proteomes" id="UP000671119">
    <property type="component" value="Unassembled WGS sequence"/>
</dbReference>
<evidence type="ECO:0000313" key="26">
    <source>
        <dbReference type="Proteomes" id="UP000048948"/>
    </source>
</evidence>
<gene>
    <name evidence="15" type="primary">smc_4</name>
    <name evidence="15" type="ORF">A4S10_02673</name>
    <name evidence="17" type="ORF">DKC2_2685</name>
    <name evidence="16" type="ORF">DSJ38_16975</name>
    <name evidence="4" type="ORF">ERS007657_01354</name>
    <name evidence="9" type="ORF">ERS007661_00872</name>
    <name evidence="11" type="ORF">ERS007679_02843</name>
    <name evidence="2" type="ORF">ERS007681_02738</name>
    <name evidence="3" type="ORF">ERS007688_02355</name>
    <name evidence="10" type="ORF">ERS007703_01890</name>
    <name evidence="12" type="ORF">ERS007720_01511</name>
    <name evidence="13" type="ORF">ERS007741_01619</name>
    <name evidence="7" type="ORF">ERS027646_03654</name>
    <name evidence="5" type="ORF">ERS027659_00479</name>
    <name evidence="6" type="ORF">ERS027661_04345</name>
    <name evidence="8" type="ORF">ERS094118_02095</name>
    <name evidence="14" type="ORF">J8J21_09130</name>
</gene>
<evidence type="ECO:0000313" key="2">
    <source>
        <dbReference type="EMBL" id="CFE41037.1"/>
    </source>
</evidence>
<sequence length="124" mass="13975">MLPENLEQRVTALESQVRELADRVRASEQDAAAARVLAGAADRDVTEFVGEFRDFRRATIGSFNALREDFTALREEMTERFSHVEERFSRVDDGFTEMRGKLDGAAAGQQRIVELIEQLIADQG</sequence>
<evidence type="ECO:0000313" key="20">
    <source>
        <dbReference type="Proteomes" id="UP000044938"/>
    </source>
</evidence>
<evidence type="ECO:0000313" key="18">
    <source>
        <dbReference type="Proteomes" id="UP000038802"/>
    </source>
</evidence>
<evidence type="ECO:0000313" key="10">
    <source>
        <dbReference type="EMBL" id="COV70006.1"/>
    </source>
</evidence>
<evidence type="ECO:0000313" key="28">
    <source>
        <dbReference type="Proteomes" id="UP000050139"/>
    </source>
</evidence>
<dbReference type="EMBL" id="CFOH01000386">
    <property type="protein sequence ID" value="CFE54516.1"/>
    <property type="molecule type" value="Genomic_DNA"/>
</dbReference>
<dbReference type="Proteomes" id="UP000046680">
    <property type="component" value="Unassembled WGS sequence"/>
</dbReference>
<dbReference type="OMA" id="AMREDMT"/>
<dbReference type="EMBL" id="CSAJ01000153">
    <property type="protein sequence ID" value="COW04279.1"/>
    <property type="molecule type" value="Genomic_DNA"/>
</dbReference>
<dbReference type="EMBL" id="CFOE01000393">
    <property type="protein sequence ID" value="CFE41037.1"/>
    <property type="molecule type" value="Genomic_DNA"/>
</dbReference>
<reference evidence="14 33" key="9">
    <citation type="submission" date="2021-03" db="EMBL/GenBank/DDBJ databases">
        <title>Whole Genome Sequencing of Mycobacterium tuberculosis clinical isolates from Arunachal Pradesh, India.</title>
        <authorList>
            <person name="Singh S."/>
            <person name="Mudliar S.R."/>
            <person name="Kulsum U."/>
            <person name="Rufai S.B."/>
            <person name="Singh P.K."/>
            <person name="Umpo M."/>
            <person name="Nyori M."/>
        </authorList>
    </citation>
    <scope>NUCLEOTIDE SEQUENCE [LARGE SCALE GENOMIC DNA]</scope>
    <source>
        <strain evidence="14 33">OMICS/BPL/0142/20/SP</strain>
    </source>
</reference>
<evidence type="ECO:0000313" key="12">
    <source>
        <dbReference type="EMBL" id="COW04279.1"/>
    </source>
</evidence>
<dbReference type="Proteomes" id="UP000050164">
    <property type="component" value="Unassembled WGS sequence"/>
</dbReference>
<evidence type="ECO:0000313" key="7">
    <source>
        <dbReference type="EMBL" id="CKT48043.1"/>
    </source>
</evidence>
<dbReference type="EMBL" id="CNFU01001441">
    <property type="protein sequence ID" value="CKT43211.1"/>
    <property type="molecule type" value="Genomic_DNA"/>
</dbReference>
<dbReference type="Proteomes" id="UP000189452">
    <property type="component" value="Chromosome"/>
</dbReference>
<dbReference type="AlphaFoldDB" id="A0A045HBM4"/>
<dbReference type="Proteomes" id="UP000046947">
    <property type="component" value="Unassembled WGS sequence"/>
</dbReference>
<evidence type="ECO:0000313" key="27">
    <source>
        <dbReference type="Proteomes" id="UP000049023"/>
    </source>
</evidence>
<evidence type="ECO:0000313" key="13">
    <source>
        <dbReference type="EMBL" id="COW14352.1"/>
    </source>
</evidence>
<reference evidence="10" key="1">
    <citation type="submission" date="2015-03" db="EMBL/GenBank/DDBJ databases">
        <authorList>
            <person name="Murphy D."/>
        </authorList>
    </citation>
    <scope>NUCLEOTIDE SEQUENCE [LARGE SCALE GENOMIC DNA]</scope>
    <source>
        <strain evidence="10">K00500041</strain>
    </source>
</reference>
<evidence type="ECO:0000313" key="4">
    <source>
        <dbReference type="EMBL" id="CFR75281.1"/>
    </source>
</evidence>
<dbReference type="Proteomes" id="UP000044938">
    <property type="component" value="Unassembled WGS sequence"/>
</dbReference>
<organism evidence="3 23">
    <name type="scientific">Mycobacterium tuberculosis</name>
    <dbReference type="NCBI Taxonomy" id="1773"/>
    <lineage>
        <taxon>Bacteria</taxon>
        <taxon>Bacillati</taxon>
        <taxon>Actinomycetota</taxon>
        <taxon>Actinomycetes</taxon>
        <taxon>Mycobacteriales</taxon>
        <taxon>Mycobacteriaceae</taxon>
        <taxon>Mycobacterium</taxon>
        <taxon>Mycobacterium tuberculosis complex</taxon>
    </lineage>
</organism>
<dbReference type="Proteomes" id="UP000039217">
    <property type="component" value="Unassembled WGS sequence"/>
</dbReference>
<dbReference type="RefSeq" id="WP_003413177.1">
    <property type="nucleotide sequence ID" value="NZ_AP017901.1"/>
</dbReference>
<dbReference type="EMBL" id="COPH01000014">
    <property type="protein sequence ID" value="CLW20059.1"/>
    <property type="molecule type" value="Genomic_DNA"/>
</dbReference>
<feature type="coiled-coil region" evidence="1">
    <location>
        <begin position="3"/>
        <end position="30"/>
    </location>
</feature>
<dbReference type="Proteomes" id="UP000256381">
    <property type="component" value="Unassembled WGS sequence"/>
</dbReference>
<dbReference type="EMBL" id="CSAE01000180">
    <property type="protein sequence ID" value="COV70006.1"/>
    <property type="molecule type" value="Genomic_DNA"/>
</dbReference>
<reference evidence="17 32" key="8">
    <citation type="submission" date="2018-08" db="EMBL/GenBank/DDBJ databases">
        <authorList>
            <person name="Fokvardsen B D."/>
            <person name="Norman A."/>
        </authorList>
    </citation>
    <scope>NUCLEOTIDE SEQUENCE [LARGE SCALE GENOMIC DNA]</scope>
    <source>
        <strain evidence="17 32">DKC2</strain>
    </source>
</reference>
<dbReference type="EMBL" id="CNGE01000901">
    <property type="protein sequence ID" value="CKT48043.1"/>
    <property type="molecule type" value="Genomic_DNA"/>
</dbReference>
<dbReference type="EMBL" id="CQQC01000198">
    <property type="protein sequence ID" value="CNU56920.1"/>
    <property type="molecule type" value="Genomic_DNA"/>
</dbReference>
<dbReference type="Gene3D" id="1.20.5.340">
    <property type="match status" value="1"/>
</dbReference>
<evidence type="ECO:0000313" key="15">
    <source>
        <dbReference type="EMBL" id="OMH60493.1"/>
    </source>
</evidence>
<evidence type="ECO:0000256" key="1">
    <source>
        <dbReference type="SAM" id="Coils"/>
    </source>
</evidence>
<dbReference type="Proteomes" id="UP000038802">
    <property type="component" value="Unassembled WGS sequence"/>
</dbReference>
<proteinExistence type="predicted"/>
<reference evidence="15 30" key="6">
    <citation type="submission" date="2017-02" db="EMBL/GenBank/DDBJ databases">
        <title>Protein polymorphisms may explain contrasting epidemiological fitness of two variants of a multidrug-resistant Mycobacterium tuberculosis strain.</title>
        <authorList>
            <person name="Bigi M.M."/>
            <person name="Lopez B."/>
            <person name="Blanco F.C."/>
            <person name="Sasiain M.C."/>
            <person name="De La Barrera S."/>
            <person name="Ritacco V."/>
            <person name="Bigi F."/>
            <person name="Soria M.A."/>
        </authorList>
    </citation>
    <scope>NUCLEOTIDE SEQUENCE [LARGE SCALE GENOMIC DNA]</scope>
    <source>
        <strain evidence="15 30">6548</strain>
    </source>
</reference>
<evidence type="ECO:0000313" key="14">
    <source>
        <dbReference type="EMBL" id="MBP0683283.1"/>
    </source>
</evidence>
<protein>
    <submittedName>
        <fullName evidence="15">Chromosome partition protein Smc</fullName>
    </submittedName>
</protein>
<evidence type="ECO:0000313" key="5">
    <source>
        <dbReference type="EMBL" id="CKQ97437.1"/>
    </source>
</evidence>
<dbReference type="STRING" id="115862.BBG46_13375"/>
<dbReference type="EMBL" id="JAGIZI010000011">
    <property type="protein sequence ID" value="MBP0683283.1"/>
    <property type="molecule type" value="Genomic_DNA"/>
</dbReference>
<evidence type="ECO:0000313" key="21">
    <source>
        <dbReference type="Proteomes" id="UP000045842"/>
    </source>
</evidence>
<evidence type="ECO:0000313" key="30">
    <source>
        <dbReference type="Proteomes" id="UP000189452"/>
    </source>
</evidence>
<evidence type="ECO:0000313" key="19">
    <source>
        <dbReference type="Proteomes" id="UP000039217"/>
    </source>
</evidence>
<dbReference type="Proteomes" id="UP000049023">
    <property type="component" value="Unassembled WGS sequence"/>
</dbReference>
<reference evidence="18 19" key="2">
    <citation type="submission" date="2015-03" db="EMBL/GenBank/DDBJ databases">
        <authorList>
            <consortium name="Pathogen Informatics"/>
        </authorList>
    </citation>
    <scope>NUCLEOTIDE SEQUENCE [LARGE SCALE GENOMIC DNA]</scope>
    <source>
        <strain evidence="7 26">Bir 172</strain>
        <strain evidence="5 29">Bir 185</strain>
        <strain evidence="6 27">Bir 187</strain>
        <strain evidence="4 22">C09601061</strain>
        <strain evidence="9 19">D00501624</strain>
        <strain evidence="11 21">G09801536</strain>
        <strain evidence="2 24">G09901357</strain>
        <strain evidence="3 23">H09601792</strain>
        <strain evidence="18">K00500041</strain>
        <strain evidence="12 20">M09401471</strain>
        <strain evidence="13 25">P00601463</strain>
    </source>
</reference>
<evidence type="ECO:0000313" key="23">
    <source>
        <dbReference type="Proteomes" id="UP000046947"/>
    </source>
</evidence>
<dbReference type="PATRIC" id="fig|1773.206.peg.3059"/>
<evidence type="ECO:0000313" key="8">
    <source>
        <dbReference type="EMBL" id="CLW20059.1"/>
    </source>
</evidence>
<reference evidence="15 30" key="4">
    <citation type="submission" date="2016-04" db="EMBL/GenBank/DDBJ databases">
        <authorList>
            <person name="Bigi M."/>
            <person name="Bigi F."/>
            <person name="Soria M.A."/>
        </authorList>
    </citation>
    <scope>NUCLEOTIDE SEQUENCE [LARGE SCALE GENOMIC DNA]</scope>
    <source>
        <strain evidence="15 30">6548</strain>
    </source>
</reference>
<evidence type="ECO:0000313" key="33">
    <source>
        <dbReference type="Proteomes" id="UP000671119"/>
    </source>
</evidence>
<dbReference type="Proteomes" id="UP000045842">
    <property type="component" value="Unassembled WGS sequence"/>
</dbReference>
<dbReference type="EMBL" id="CHKL01000146">
    <property type="protein sequence ID" value="COW14352.1"/>
    <property type="molecule type" value="Genomic_DNA"/>
</dbReference>
<dbReference type="Proteomes" id="UP000048600">
    <property type="component" value="Unassembled WGS sequence"/>
</dbReference>
<dbReference type="GeneID" id="45426551"/>
<evidence type="ECO:0000313" key="17">
    <source>
        <dbReference type="EMBL" id="VCU50833.1"/>
    </source>
</evidence>
<name>A0A045HBM4_MYCTX</name>
<dbReference type="Proteomes" id="UP000050139">
    <property type="component" value="Unassembled WGS sequence"/>
</dbReference>
<dbReference type="EMBL" id="CSAD01000435">
    <property type="protein sequence ID" value="COV98408.1"/>
    <property type="molecule type" value="Genomic_DNA"/>
</dbReference>
<keyword evidence="1" id="KW-0175">Coiled coil</keyword>
<dbReference type="Proteomes" id="UP000048289">
    <property type="component" value="Unassembled WGS sequence"/>
</dbReference>
<dbReference type="EMBL" id="LWDQ01000001">
    <property type="protein sequence ID" value="OMH60493.1"/>
    <property type="molecule type" value="Genomic_DNA"/>
</dbReference>
<dbReference type="SMR" id="A0A045HBM4"/>
<accession>A0A045HBM4</accession>
<reference evidence="16 31" key="5">
    <citation type="journal article" date="2017" name="N. Engl. J. Med.">
        <title>Transmission of Extensively Drug-Resistant Tuberculosis in South Africa.</title>
        <authorList>
            <person name="Shah N.S."/>
            <person name="Auld S.C."/>
            <person name="Brust J.C."/>
            <person name="Mathema B."/>
            <person name="Ismail N."/>
            <person name="Moodley P."/>
            <person name="Mlisana K."/>
            <person name="Allana S."/>
            <person name="Campbell A."/>
            <person name="Mthiyane T."/>
            <person name="Morris N."/>
            <person name="Mpangase P."/>
            <person name="van der Meulen H."/>
            <person name="Omar S.V."/>
            <person name="Brown T.S."/>
            <person name="Narechania A."/>
            <person name="Shaskina E."/>
            <person name="Kapwata T."/>
            <person name="Kreiswirth B."/>
            <person name="Gandhi N.R."/>
        </authorList>
    </citation>
    <scope>NUCLEOTIDE SEQUENCE [LARGE SCALE GENOMIC DNA]</scope>
    <source>
        <strain evidence="16 31">32301_S10</strain>
    </source>
</reference>
<evidence type="ECO:0000313" key="32">
    <source>
        <dbReference type="Proteomes" id="UP000300237"/>
    </source>
</evidence>
<reference evidence="8 28" key="3">
    <citation type="submission" date="2015-03" db="EMBL/GenBank/DDBJ databases">
        <authorList>
            <consortium name="Pathogen Informatics"/>
            <person name="Murphy D."/>
        </authorList>
    </citation>
    <scope>NUCLEOTIDE SEQUENCE [LARGE SCALE GENOMIC DNA]</scope>
    <source>
        <strain evidence="8 28">0268S</strain>
    </source>
</reference>
<evidence type="ECO:0000313" key="31">
    <source>
        <dbReference type="Proteomes" id="UP000256381"/>
    </source>
</evidence>
<dbReference type="Proteomes" id="UP000048948">
    <property type="component" value="Unassembled WGS sequence"/>
</dbReference>
<reference evidence="16" key="7">
    <citation type="submission" date="2018-07" db="EMBL/GenBank/DDBJ databases">
        <authorList>
            <person name="Shah S."/>
            <person name="Brown T."/>
            <person name="Auld S."/>
            <person name="Bratton K."/>
            <person name="Narechania A."/>
            <person name="Mathema B."/>
            <person name="Gandhi N."/>
        </authorList>
    </citation>
    <scope>NUCLEOTIDE SEQUENCE</scope>
    <source>
        <strain evidence="16">32301_S10</strain>
    </source>
</reference>
<dbReference type="EMBL" id="CGCX01000407">
    <property type="protein sequence ID" value="CFR75281.1"/>
    <property type="molecule type" value="Genomic_DNA"/>
</dbReference>
<dbReference type="EMBL" id="LR027516">
    <property type="protein sequence ID" value="VCU50833.1"/>
    <property type="molecule type" value="Genomic_DNA"/>
</dbReference>
<evidence type="ECO:0000313" key="6">
    <source>
        <dbReference type="EMBL" id="CKT43211.1"/>
    </source>
</evidence>
<evidence type="ECO:0000313" key="25">
    <source>
        <dbReference type="Proteomes" id="UP000048600"/>
    </source>
</evidence>